<organism evidence="2 3">
    <name type="scientific">Kitasatospora aureofaciens</name>
    <name type="common">Streptomyces aureofaciens</name>
    <dbReference type="NCBI Taxonomy" id="1894"/>
    <lineage>
        <taxon>Bacteria</taxon>
        <taxon>Bacillati</taxon>
        <taxon>Actinomycetota</taxon>
        <taxon>Actinomycetes</taxon>
        <taxon>Kitasatosporales</taxon>
        <taxon>Streptomycetaceae</taxon>
        <taxon>Kitasatospora</taxon>
    </lineage>
</organism>
<evidence type="ECO:0000313" key="2">
    <source>
        <dbReference type="EMBL" id="OEV38958.1"/>
    </source>
</evidence>
<reference evidence="2 3" key="2">
    <citation type="submission" date="2014-07" db="EMBL/GenBank/DDBJ databases">
        <authorList>
            <person name="Zhang J.E."/>
            <person name="Yang H."/>
            <person name="Guo J."/>
            <person name="Deng Z."/>
            <person name="Luo H."/>
            <person name="Luo M."/>
            <person name="Zhao B."/>
        </authorList>
    </citation>
    <scope>NUCLEOTIDE SEQUENCE [LARGE SCALE GENOMIC DNA]</scope>
    <source>
        <strain evidence="2">ATCC 10762</strain>
        <strain evidence="3">ATCC 10762 / DSM 40127 / CCM 3239 / JCM 4008 / LMG 5968 / NBRC 12843 / NCIMB 8234 / A-377</strain>
    </source>
</reference>
<dbReference type="Proteomes" id="UP000037395">
    <property type="component" value="Unassembled WGS sequence"/>
</dbReference>
<accession>A0A8H9HYH8</accession>
<evidence type="ECO:0000313" key="3">
    <source>
        <dbReference type="Proteomes" id="UP000037395"/>
    </source>
</evidence>
<dbReference type="KEGG" id="kau:B6264_30005"/>
<name>A0A1E7NE92_KITAU</name>
<dbReference type="AlphaFoldDB" id="A0A1E7NE92"/>
<reference evidence="1" key="1">
    <citation type="journal article" date="2014" name="Int. J. Syst. Evol. Microbiol.">
        <title>Complete genome sequence of Corynebacterium casei LMG S-19264T (=DSM 44701T), isolated from a smear-ripened cheese.</title>
        <authorList>
            <consortium name="US DOE Joint Genome Institute (JGI-PGF)"/>
            <person name="Walter F."/>
            <person name="Albersmeier A."/>
            <person name="Kalinowski J."/>
            <person name="Ruckert C."/>
        </authorList>
    </citation>
    <scope>NUCLEOTIDE SEQUENCE</scope>
    <source>
        <strain evidence="1">JCM 4434</strain>
    </source>
</reference>
<comment type="caution">
    <text evidence="2">The sequence shown here is derived from an EMBL/GenBank/DDBJ whole genome shotgun (WGS) entry which is preliminary data.</text>
</comment>
<keyword evidence="3" id="KW-1185">Reference proteome</keyword>
<reference evidence="1" key="5">
    <citation type="submission" date="2020-09" db="EMBL/GenBank/DDBJ databases">
        <authorList>
            <person name="Sun Q."/>
            <person name="Ohkuma M."/>
        </authorList>
    </citation>
    <scope>NUCLEOTIDE SEQUENCE</scope>
    <source>
        <strain evidence="1">JCM 4434</strain>
    </source>
</reference>
<dbReference type="OrthoDB" id="4162959at2"/>
<reference evidence="2" key="4">
    <citation type="submission" date="2016-08" db="EMBL/GenBank/DDBJ databases">
        <title>Sequencing, Assembly and Comparative Genomics of S. aureofaciens ATCC 10762.</title>
        <authorList>
            <person name="Gradnigo J.S."/>
            <person name="Johnson N."/>
            <person name="Somerville G.A."/>
        </authorList>
    </citation>
    <scope>NUCLEOTIDE SEQUENCE [LARGE SCALE GENOMIC DNA]</scope>
    <source>
        <strain evidence="2">ATCC 10762</strain>
    </source>
</reference>
<gene>
    <name evidence="1" type="ORF">GCM10010502_61780</name>
    <name evidence="2" type="ORF">HS99_0017745</name>
</gene>
<dbReference type="RefSeq" id="WP_030557300.1">
    <property type="nucleotide sequence ID" value="NZ_BMUB01000022.1"/>
</dbReference>
<sequence>MTSDAPFPFGETSTLFIFTPTHGTTWNLTLDGFTQALRRKEGDKAFVHTKADGGAYGPSSEHDWWFDITAAGTSYEGIGSSASGDEGLCLRNATAGAAAEFAAWMLQEIVPPGAGVEFNTRIGMESGLDDEVLAVRTVTELEAVFREHLEDL</sequence>
<dbReference type="EMBL" id="JPRF03000002">
    <property type="protein sequence ID" value="OEV38958.1"/>
    <property type="molecule type" value="Genomic_DNA"/>
</dbReference>
<dbReference type="EMBL" id="BMUB01000022">
    <property type="protein sequence ID" value="GGU99054.1"/>
    <property type="molecule type" value="Genomic_DNA"/>
</dbReference>
<dbReference type="Proteomes" id="UP000610124">
    <property type="component" value="Unassembled WGS sequence"/>
</dbReference>
<dbReference type="GeneID" id="97489127"/>
<accession>A0A1E7NE92</accession>
<protein>
    <submittedName>
        <fullName evidence="2">Uncharacterized protein</fullName>
    </submittedName>
</protein>
<proteinExistence type="predicted"/>
<evidence type="ECO:0000313" key="1">
    <source>
        <dbReference type="EMBL" id="GGU99054.1"/>
    </source>
</evidence>
<reference evidence="3" key="3">
    <citation type="submission" date="2016-08" db="EMBL/GenBank/DDBJ databases">
        <title>Sequencing, assembly and comparative genomics of S. aureofaciens ATCC 10762.</title>
        <authorList>
            <person name="Gradnigo J.S."/>
            <person name="Johnson N."/>
            <person name="Somerville G.A."/>
        </authorList>
    </citation>
    <scope>NUCLEOTIDE SEQUENCE [LARGE SCALE GENOMIC DNA]</scope>
    <source>
        <strain evidence="3">ATCC 10762 / DSM 40127 / CCM 3239 / JCM 4008 / LMG 5968 / NBRC 12843 / NCIMB 8234 / A-377</strain>
    </source>
</reference>